<name>X0VXP7_9ZZZZ</name>
<accession>X0VXP7</accession>
<protein>
    <submittedName>
        <fullName evidence="1">Uncharacterized protein</fullName>
    </submittedName>
</protein>
<dbReference type="EMBL" id="BARS01030039">
    <property type="protein sequence ID" value="GAG17213.1"/>
    <property type="molecule type" value="Genomic_DNA"/>
</dbReference>
<evidence type="ECO:0000313" key="1">
    <source>
        <dbReference type="EMBL" id="GAG17213.1"/>
    </source>
</evidence>
<sequence>MSVIVKTECQKCEDIHEDEVDGVLILAFKKQEDGSMAYPWWYHDMPLRQAVVGFIDYIKAELNSAAEDSDYEGKPYDLLIALIQEGKIDLAD</sequence>
<dbReference type="AlphaFoldDB" id="X0VXP7"/>
<reference evidence="1" key="1">
    <citation type="journal article" date="2014" name="Front. Microbiol.">
        <title>High frequency of phylogenetically diverse reductive dehalogenase-homologous genes in deep subseafloor sedimentary metagenomes.</title>
        <authorList>
            <person name="Kawai M."/>
            <person name="Futagami T."/>
            <person name="Toyoda A."/>
            <person name="Takaki Y."/>
            <person name="Nishi S."/>
            <person name="Hori S."/>
            <person name="Arai W."/>
            <person name="Tsubouchi T."/>
            <person name="Morono Y."/>
            <person name="Uchiyama I."/>
            <person name="Ito T."/>
            <person name="Fujiyama A."/>
            <person name="Inagaki F."/>
            <person name="Takami H."/>
        </authorList>
    </citation>
    <scope>NUCLEOTIDE SEQUENCE</scope>
    <source>
        <strain evidence="1">Expedition CK06-06</strain>
    </source>
</reference>
<comment type="caution">
    <text evidence="1">The sequence shown here is derived from an EMBL/GenBank/DDBJ whole genome shotgun (WGS) entry which is preliminary data.</text>
</comment>
<organism evidence="1">
    <name type="scientific">marine sediment metagenome</name>
    <dbReference type="NCBI Taxonomy" id="412755"/>
    <lineage>
        <taxon>unclassified sequences</taxon>
        <taxon>metagenomes</taxon>
        <taxon>ecological metagenomes</taxon>
    </lineage>
</organism>
<proteinExistence type="predicted"/>
<gene>
    <name evidence="1" type="ORF">S01H1_46884</name>
</gene>